<dbReference type="RefSeq" id="WP_089692582.1">
    <property type="nucleotide sequence ID" value="NZ_FNWQ01000002.1"/>
</dbReference>
<proteinExistence type="predicted"/>
<dbReference type="AlphaFoldDB" id="A0A1H6H9M9"/>
<evidence type="ECO:0000313" key="1">
    <source>
        <dbReference type="EMBL" id="SEH32507.1"/>
    </source>
</evidence>
<dbReference type="OrthoDB" id="1260127at2"/>
<gene>
    <name evidence="1" type="ORF">SAMN05421593_1823</name>
</gene>
<dbReference type="EMBL" id="FNWQ01000002">
    <property type="protein sequence ID" value="SEH32507.1"/>
    <property type="molecule type" value="Genomic_DNA"/>
</dbReference>
<dbReference type="InterPro" id="IPR010921">
    <property type="entry name" value="Trp_repressor/repl_initiator"/>
</dbReference>
<dbReference type="Proteomes" id="UP000198561">
    <property type="component" value="Unassembled WGS sequence"/>
</dbReference>
<dbReference type="Gene3D" id="1.10.10.60">
    <property type="entry name" value="Homeodomain-like"/>
    <property type="match status" value="1"/>
</dbReference>
<evidence type="ECO:0000313" key="2">
    <source>
        <dbReference type="Proteomes" id="UP000198561"/>
    </source>
</evidence>
<reference evidence="1 2" key="1">
    <citation type="submission" date="2016-10" db="EMBL/GenBank/DDBJ databases">
        <authorList>
            <person name="de Groot N.N."/>
        </authorList>
    </citation>
    <scope>NUCLEOTIDE SEQUENCE [LARGE SCALE GENOMIC DNA]</scope>
    <source>
        <strain evidence="1 2">DSM 23031</strain>
    </source>
</reference>
<dbReference type="SUPFAM" id="SSF48295">
    <property type="entry name" value="TrpR-like"/>
    <property type="match status" value="1"/>
</dbReference>
<accession>A0A1H6H9M9</accession>
<sequence length="108" mass="12696">MSNPDYKKIYTDIILRKYPNKMDACKKYLEKHDMSAVDIITLNTMIFGADSKNHKHKSYSISDIKEILDYQFKYNLTNIDLARHFNLSRNTVTKWKKAFVIGALSDQE</sequence>
<name>A0A1H6H9M9_CHRCI</name>
<protein>
    <recommendedName>
        <fullName evidence="3">Transposase</fullName>
    </recommendedName>
</protein>
<organism evidence="1 2">
    <name type="scientific">Chryseobacterium culicis</name>
    <dbReference type="NCBI Taxonomy" id="680127"/>
    <lineage>
        <taxon>Bacteria</taxon>
        <taxon>Pseudomonadati</taxon>
        <taxon>Bacteroidota</taxon>
        <taxon>Flavobacteriia</taxon>
        <taxon>Flavobacteriales</taxon>
        <taxon>Weeksellaceae</taxon>
        <taxon>Chryseobacterium group</taxon>
        <taxon>Chryseobacterium</taxon>
    </lineage>
</organism>
<dbReference type="STRING" id="680127.SAMN05421593_1823"/>
<evidence type="ECO:0008006" key="3">
    <source>
        <dbReference type="Google" id="ProtNLM"/>
    </source>
</evidence>
<dbReference type="GO" id="GO:0043565">
    <property type="term" value="F:sequence-specific DNA binding"/>
    <property type="evidence" value="ECO:0007669"/>
    <property type="project" value="InterPro"/>
</dbReference>